<evidence type="ECO:0000313" key="1">
    <source>
        <dbReference type="EMBL" id="KAG2657785.1"/>
    </source>
</evidence>
<sequence>MSKFSEYKKQAIRETGFGGLLDVPLINKVNLNLSSWLLSKLDTDESCILISEKRWIFVHEKDAGIVFGIPCGDLDVFSSEICPHQLTLTMMNCGLSPKEARSLKGIESVLEKHLDDRSTRLEEDNFKIAFVVYAIAHLLAPSAKHDHINI</sequence>
<evidence type="ECO:0000313" key="2">
    <source>
        <dbReference type="Proteomes" id="UP000823388"/>
    </source>
</evidence>
<dbReference type="AlphaFoldDB" id="A0A8T0XEK4"/>
<organism evidence="1 2">
    <name type="scientific">Panicum virgatum</name>
    <name type="common">Blackwell switchgrass</name>
    <dbReference type="NCBI Taxonomy" id="38727"/>
    <lineage>
        <taxon>Eukaryota</taxon>
        <taxon>Viridiplantae</taxon>
        <taxon>Streptophyta</taxon>
        <taxon>Embryophyta</taxon>
        <taxon>Tracheophyta</taxon>
        <taxon>Spermatophyta</taxon>
        <taxon>Magnoliopsida</taxon>
        <taxon>Liliopsida</taxon>
        <taxon>Poales</taxon>
        <taxon>Poaceae</taxon>
        <taxon>PACMAD clade</taxon>
        <taxon>Panicoideae</taxon>
        <taxon>Panicodae</taxon>
        <taxon>Paniceae</taxon>
        <taxon>Panicinae</taxon>
        <taxon>Panicum</taxon>
        <taxon>Panicum sect. Hiantes</taxon>
    </lineage>
</organism>
<dbReference type="PANTHER" id="PTHR34835">
    <property type="entry name" value="OS07G0283600 PROTEIN-RELATED"/>
    <property type="match status" value="1"/>
</dbReference>
<reference evidence="1" key="1">
    <citation type="submission" date="2020-05" db="EMBL/GenBank/DDBJ databases">
        <title>WGS assembly of Panicum virgatum.</title>
        <authorList>
            <person name="Lovell J.T."/>
            <person name="Jenkins J."/>
            <person name="Shu S."/>
            <person name="Juenger T.E."/>
            <person name="Schmutz J."/>
        </authorList>
    </citation>
    <scope>NUCLEOTIDE SEQUENCE</scope>
    <source>
        <strain evidence="1">AP13</strain>
    </source>
</reference>
<dbReference type="PANTHER" id="PTHR34835:SF63">
    <property type="entry name" value="AMINOTRANSFERASE-LIKE PLANT MOBILE DOMAIN-CONTAINING PROTEIN"/>
    <property type="match status" value="1"/>
</dbReference>
<protein>
    <submittedName>
        <fullName evidence="1">Uncharacterized protein</fullName>
    </submittedName>
</protein>
<gene>
    <name evidence="1" type="ORF">PVAP13_1KG201000</name>
</gene>
<dbReference type="EMBL" id="CM029037">
    <property type="protein sequence ID" value="KAG2657785.1"/>
    <property type="molecule type" value="Genomic_DNA"/>
</dbReference>
<proteinExistence type="predicted"/>
<comment type="caution">
    <text evidence="1">The sequence shown here is derived from an EMBL/GenBank/DDBJ whole genome shotgun (WGS) entry which is preliminary data.</text>
</comment>
<dbReference type="Proteomes" id="UP000823388">
    <property type="component" value="Chromosome 1K"/>
</dbReference>
<accession>A0A8T0XEK4</accession>
<name>A0A8T0XEK4_PANVG</name>
<keyword evidence="2" id="KW-1185">Reference proteome</keyword>